<evidence type="ECO:0000313" key="2">
    <source>
        <dbReference type="Proteomes" id="UP001597342"/>
    </source>
</evidence>
<dbReference type="Proteomes" id="UP001597342">
    <property type="component" value="Unassembled WGS sequence"/>
</dbReference>
<evidence type="ECO:0000313" key="1">
    <source>
        <dbReference type="EMBL" id="MFD2100745.1"/>
    </source>
</evidence>
<gene>
    <name evidence="1" type="ORF">ACFSJE_13230</name>
</gene>
<reference evidence="2" key="1">
    <citation type="journal article" date="2019" name="Int. J. Syst. Evol. Microbiol.">
        <title>The Global Catalogue of Microorganisms (GCM) 10K type strain sequencing project: providing services to taxonomists for standard genome sequencing and annotation.</title>
        <authorList>
            <consortium name="The Broad Institute Genomics Platform"/>
            <consortium name="The Broad Institute Genome Sequencing Center for Infectious Disease"/>
            <person name="Wu L."/>
            <person name="Ma J."/>
        </authorList>
    </citation>
    <scope>NUCLEOTIDE SEQUENCE [LARGE SCALE GENOMIC DNA]</scope>
    <source>
        <strain evidence="2">JCM 3389</strain>
    </source>
</reference>
<keyword evidence="2" id="KW-1185">Reference proteome</keyword>
<comment type="caution">
    <text evidence="1">The sequence shown here is derived from an EMBL/GenBank/DDBJ whole genome shotgun (WGS) entry which is preliminary data.</text>
</comment>
<protein>
    <submittedName>
        <fullName evidence="1">Uncharacterized protein</fullName>
    </submittedName>
</protein>
<dbReference type="RefSeq" id="WP_379831445.1">
    <property type="nucleotide sequence ID" value="NZ_JBHUHU010000003.1"/>
</dbReference>
<sequence length="76" mass="8772">MPAGGPLDHPLSDILTHGLNVYTPECDMMIRELDKIVGSEVLFKMFDWLDDLSASESDKLEFEKKVRIKYLMLKEQ</sequence>
<organism evidence="1 2">
    <name type="scientific">Flagellimonas iocasae</name>
    <dbReference type="NCBI Taxonomy" id="2055905"/>
    <lineage>
        <taxon>Bacteria</taxon>
        <taxon>Pseudomonadati</taxon>
        <taxon>Bacteroidota</taxon>
        <taxon>Flavobacteriia</taxon>
        <taxon>Flavobacteriales</taxon>
        <taxon>Flavobacteriaceae</taxon>
        <taxon>Flagellimonas</taxon>
    </lineage>
</organism>
<dbReference type="EMBL" id="JBHUHU010000003">
    <property type="protein sequence ID" value="MFD2100745.1"/>
    <property type="molecule type" value="Genomic_DNA"/>
</dbReference>
<accession>A0ABW4Y095</accession>
<name>A0ABW4Y095_9FLAO</name>
<proteinExistence type="predicted"/>